<organism evidence="6 7">
    <name type="scientific">Desulfofarcimen acetoxidans (strain ATCC 49208 / DSM 771 / KCTC 5769 / VKM B-1644 / 5575)</name>
    <name type="common">Desulfotomaculum acetoxidans</name>
    <dbReference type="NCBI Taxonomy" id="485916"/>
    <lineage>
        <taxon>Bacteria</taxon>
        <taxon>Bacillati</taxon>
        <taxon>Bacillota</taxon>
        <taxon>Clostridia</taxon>
        <taxon>Eubacteriales</taxon>
        <taxon>Peptococcaceae</taxon>
        <taxon>Desulfofarcimen</taxon>
    </lineage>
</organism>
<dbReference type="Pfam" id="PF00072">
    <property type="entry name" value="Response_reg"/>
    <property type="match status" value="1"/>
</dbReference>
<evidence type="ECO:0000313" key="6">
    <source>
        <dbReference type="EMBL" id="ACV63942.1"/>
    </source>
</evidence>
<evidence type="ECO:0000259" key="5">
    <source>
        <dbReference type="PROSITE" id="PS50930"/>
    </source>
</evidence>
<feature type="modified residue" description="4-aspartylphosphate" evidence="3">
    <location>
        <position position="55"/>
    </location>
</feature>
<name>C8W4Q6_DESAS</name>
<dbReference type="PANTHER" id="PTHR37299:SF1">
    <property type="entry name" value="STAGE 0 SPORULATION PROTEIN A HOMOLOG"/>
    <property type="match status" value="1"/>
</dbReference>
<evidence type="ECO:0000256" key="2">
    <source>
        <dbReference type="ARBA" id="ARBA00024867"/>
    </source>
</evidence>
<dbReference type="GO" id="GO:0003677">
    <property type="term" value="F:DNA binding"/>
    <property type="evidence" value="ECO:0007669"/>
    <property type="project" value="InterPro"/>
</dbReference>
<dbReference type="HOGENOM" id="CLU_000445_14_1_9"/>
<keyword evidence="3" id="KW-0597">Phosphoprotein</keyword>
<comment type="function">
    <text evidence="2">May play the central regulatory role in sporulation. It may be an element of the effector pathway responsible for the activation of sporulation genes in response to nutritional stress. Spo0A may act in concert with spo0H (a sigma factor) to control the expression of some genes that are critical to the sporulation process.</text>
</comment>
<dbReference type="OrthoDB" id="9809318at2"/>
<dbReference type="eggNOG" id="COG3279">
    <property type="taxonomic scope" value="Bacteria"/>
</dbReference>
<dbReference type="Gene3D" id="2.40.50.1020">
    <property type="entry name" value="LytTr DNA-binding domain"/>
    <property type="match status" value="1"/>
</dbReference>
<feature type="domain" description="HTH LytTR-type" evidence="5">
    <location>
        <begin position="144"/>
        <end position="249"/>
    </location>
</feature>
<protein>
    <recommendedName>
        <fullName evidence="1">Stage 0 sporulation protein A homolog</fullName>
    </recommendedName>
</protein>
<dbReference type="AlphaFoldDB" id="C8W4Q6"/>
<dbReference type="Gene3D" id="3.40.50.2300">
    <property type="match status" value="1"/>
</dbReference>
<dbReference type="RefSeq" id="WP_015758634.1">
    <property type="nucleotide sequence ID" value="NC_013216.1"/>
</dbReference>
<dbReference type="Proteomes" id="UP000002217">
    <property type="component" value="Chromosome"/>
</dbReference>
<proteinExistence type="predicted"/>
<dbReference type="SMART" id="SM00448">
    <property type="entry name" value="REC"/>
    <property type="match status" value="1"/>
</dbReference>
<dbReference type="PROSITE" id="PS50110">
    <property type="entry name" value="RESPONSE_REGULATORY"/>
    <property type="match status" value="1"/>
</dbReference>
<reference evidence="6 7" key="1">
    <citation type="journal article" date="2009" name="Stand. Genomic Sci.">
        <title>Complete genome sequence of Desulfotomaculum acetoxidans type strain (5575).</title>
        <authorList>
            <person name="Spring S."/>
            <person name="Lapidus A."/>
            <person name="Schroder M."/>
            <person name="Gleim D."/>
            <person name="Sims D."/>
            <person name="Meincke L."/>
            <person name="Glavina Del Rio T."/>
            <person name="Tice H."/>
            <person name="Copeland A."/>
            <person name="Cheng J.F."/>
            <person name="Lucas S."/>
            <person name="Chen F."/>
            <person name="Nolan M."/>
            <person name="Bruce D."/>
            <person name="Goodwin L."/>
            <person name="Pitluck S."/>
            <person name="Ivanova N."/>
            <person name="Mavromatis K."/>
            <person name="Mikhailova N."/>
            <person name="Pati A."/>
            <person name="Chen A."/>
            <person name="Palaniappan K."/>
            <person name="Land M."/>
            <person name="Hauser L."/>
            <person name="Chang Y.J."/>
            <person name="Jeffries C.D."/>
            <person name="Chain P."/>
            <person name="Saunders E."/>
            <person name="Brettin T."/>
            <person name="Detter J.C."/>
            <person name="Goker M."/>
            <person name="Bristow J."/>
            <person name="Eisen J.A."/>
            <person name="Markowitz V."/>
            <person name="Hugenholtz P."/>
            <person name="Kyrpides N.C."/>
            <person name="Klenk H.P."/>
            <person name="Han C."/>
        </authorList>
    </citation>
    <scope>NUCLEOTIDE SEQUENCE [LARGE SCALE GENOMIC DNA]</scope>
    <source>
        <strain evidence="7">ATCC 49208 / DSM 771 / VKM B-1644</strain>
    </source>
</reference>
<evidence type="ECO:0000256" key="1">
    <source>
        <dbReference type="ARBA" id="ARBA00018672"/>
    </source>
</evidence>
<dbReference type="PROSITE" id="PS50930">
    <property type="entry name" value="HTH_LYTTR"/>
    <property type="match status" value="1"/>
</dbReference>
<dbReference type="PANTHER" id="PTHR37299">
    <property type="entry name" value="TRANSCRIPTIONAL REGULATOR-RELATED"/>
    <property type="match status" value="1"/>
</dbReference>
<dbReference type="SUPFAM" id="SSF52172">
    <property type="entry name" value="CheY-like"/>
    <property type="match status" value="1"/>
</dbReference>
<evidence type="ECO:0000259" key="4">
    <source>
        <dbReference type="PROSITE" id="PS50110"/>
    </source>
</evidence>
<dbReference type="SMART" id="SM00850">
    <property type="entry name" value="LytTR"/>
    <property type="match status" value="1"/>
</dbReference>
<dbReference type="InterPro" id="IPR007492">
    <property type="entry name" value="LytTR_DNA-bd_dom"/>
</dbReference>
<dbReference type="InterPro" id="IPR046947">
    <property type="entry name" value="LytR-like"/>
</dbReference>
<gene>
    <name evidence="6" type="ordered locus">Dtox_3200</name>
</gene>
<dbReference type="STRING" id="485916.Dtox_3200"/>
<dbReference type="InterPro" id="IPR001789">
    <property type="entry name" value="Sig_transdc_resp-reg_receiver"/>
</dbReference>
<keyword evidence="7" id="KW-1185">Reference proteome</keyword>
<dbReference type="InterPro" id="IPR011006">
    <property type="entry name" value="CheY-like_superfamily"/>
</dbReference>
<feature type="domain" description="Response regulatory" evidence="4">
    <location>
        <begin position="4"/>
        <end position="118"/>
    </location>
</feature>
<dbReference type="KEGG" id="dae:Dtox_3200"/>
<dbReference type="EMBL" id="CP001720">
    <property type="protein sequence ID" value="ACV63942.1"/>
    <property type="molecule type" value="Genomic_DNA"/>
</dbReference>
<dbReference type="GO" id="GO:0000156">
    <property type="term" value="F:phosphorelay response regulator activity"/>
    <property type="evidence" value="ECO:0007669"/>
    <property type="project" value="InterPro"/>
</dbReference>
<sequence>MEITVLLADDDPVMCKILRSILLELPDVKVVGEAHNGLETLRLVKKLEPQIVFLDIAMPQKDGLEIAQEIRIIMPMTIIIFATAYENYTHEAFEVYAFDYLIKPYRINRIYKTIERIKFWFGTENKPNDIFSDKARSEIRESIIVVKEYGKNIFINLKDIIFITRDARFTTIHFIGGIIKTSETLELLNNKLNGDSFFRCHRGYIINLNMIKEIQPCGKKTFKVFMRNTTETVLMTKSKASAIKDLLFINKTRSPN</sequence>
<evidence type="ECO:0000256" key="3">
    <source>
        <dbReference type="PROSITE-ProRule" id="PRU00169"/>
    </source>
</evidence>
<evidence type="ECO:0000313" key="7">
    <source>
        <dbReference type="Proteomes" id="UP000002217"/>
    </source>
</evidence>
<dbReference type="Pfam" id="PF04397">
    <property type="entry name" value="LytTR"/>
    <property type="match status" value="1"/>
</dbReference>
<accession>C8W4Q6</accession>